<dbReference type="GO" id="GO:0006508">
    <property type="term" value="P:proteolysis"/>
    <property type="evidence" value="ECO:0007669"/>
    <property type="project" value="TreeGrafter"/>
</dbReference>
<dbReference type="SUPFAM" id="SSF82895">
    <property type="entry name" value="TSP-1 type 1 repeat"/>
    <property type="match status" value="2"/>
</dbReference>
<protein>
    <submittedName>
        <fullName evidence="4">Uncharacterized protein</fullName>
    </submittedName>
</protein>
<dbReference type="GeneTree" id="ENSGT00940000159819"/>
<feature type="compositionally biased region" description="Polar residues" evidence="3">
    <location>
        <begin position="38"/>
        <end position="48"/>
    </location>
</feature>
<reference evidence="4" key="2">
    <citation type="submission" date="2025-09" db="UniProtKB">
        <authorList>
            <consortium name="Ensembl"/>
        </authorList>
    </citation>
    <scope>IDENTIFICATION</scope>
</reference>
<keyword evidence="5" id="KW-1185">Reference proteome</keyword>
<feature type="region of interest" description="Disordered" evidence="3">
    <location>
        <begin position="29"/>
        <end position="62"/>
    </location>
</feature>
<dbReference type="InterPro" id="IPR036383">
    <property type="entry name" value="TSP1_rpt_sf"/>
</dbReference>
<dbReference type="Proteomes" id="UP000694406">
    <property type="component" value="Unplaced"/>
</dbReference>
<evidence type="ECO:0000313" key="5">
    <source>
        <dbReference type="Proteomes" id="UP000694406"/>
    </source>
</evidence>
<dbReference type="Gene3D" id="2.20.100.10">
    <property type="entry name" value="Thrombospondin type-1 (TSP1) repeat"/>
    <property type="match status" value="2"/>
</dbReference>
<dbReference type="AlphaFoldDB" id="A0A8C5SUJ0"/>
<reference evidence="4" key="1">
    <citation type="submission" date="2025-08" db="UniProtKB">
        <authorList>
            <consortium name="Ensembl"/>
        </authorList>
    </citation>
    <scope>IDENTIFICATION</scope>
</reference>
<comment type="subcellular location">
    <subcellularLocation>
        <location evidence="1">Secreted</location>
    </subcellularLocation>
</comment>
<dbReference type="GO" id="GO:0030198">
    <property type="term" value="P:extracellular matrix organization"/>
    <property type="evidence" value="ECO:0007669"/>
    <property type="project" value="TreeGrafter"/>
</dbReference>
<dbReference type="InterPro" id="IPR050439">
    <property type="entry name" value="ADAMTS_ADAMTS-like"/>
</dbReference>
<evidence type="ECO:0000313" key="4">
    <source>
        <dbReference type="Ensembl" id="ENSLLTP00000020893.1"/>
    </source>
</evidence>
<evidence type="ECO:0000256" key="1">
    <source>
        <dbReference type="ARBA" id="ARBA00004613"/>
    </source>
</evidence>
<dbReference type="GO" id="GO:0004222">
    <property type="term" value="F:metalloendopeptidase activity"/>
    <property type="evidence" value="ECO:0007669"/>
    <property type="project" value="TreeGrafter"/>
</dbReference>
<dbReference type="GO" id="GO:0005576">
    <property type="term" value="C:extracellular region"/>
    <property type="evidence" value="ECO:0007669"/>
    <property type="project" value="UniProtKB-SubCell"/>
</dbReference>
<evidence type="ECO:0000256" key="2">
    <source>
        <dbReference type="ARBA" id="ARBA00022525"/>
    </source>
</evidence>
<dbReference type="GO" id="GO:0031012">
    <property type="term" value="C:extracellular matrix"/>
    <property type="evidence" value="ECO:0007669"/>
    <property type="project" value="TreeGrafter"/>
</dbReference>
<accession>A0A8C5SUJ0</accession>
<dbReference type="PANTHER" id="PTHR13723">
    <property type="entry name" value="ADAMTS A DISINTEGRIN AND METALLOPROTEASE WITH THROMBOSPONDIN MOTIFS PROTEASE"/>
    <property type="match status" value="1"/>
</dbReference>
<organism evidence="4 5">
    <name type="scientific">Laticauda laticaudata</name>
    <name type="common">Blue-ringed sea krait</name>
    <name type="synonym">Blue-lipped sea krait</name>
    <dbReference type="NCBI Taxonomy" id="8630"/>
    <lineage>
        <taxon>Eukaryota</taxon>
        <taxon>Metazoa</taxon>
        <taxon>Chordata</taxon>
        <taxon>Craniata</taxon>
        <taxon>Vertebrata</taxon>
        <taxon>Euteleostomi</taxon>
        <taxon>Lepidosauria</taxon>
        <taxon>Squamata</taxon>
        <taxon>Bifurcata</taxon>
        <taxon>Unidentata</taxon>
        <taxon>Episquamata</taxon>
        <taxon>Toxicofera</taxon>
        <taxon>Serpentes</taxon>
        <taxon>Colubroidea</taxon>
        <taxon>Elapidae</taxon>
        <taxon>Laticaudinae</taxon>
        <taxon>Laticauda</taxon>
    </lineage>
</organism>
<dbReference type="PANTHER" id="PTHR13723:SF200">
    <property type="entry name" value="ADAM METALLOPEPTIDASE WITH THROMBOSPONDIN TYPE 1 MOTIF B, ISOFORM B"/>
    <property type="match status" value="1"/>
</dbReference>
<dbReference type="PROSITE" id="PS50092">
    <property type="entry name" value="TSP1"/>
    <property type="match status" value="2"/>
</dbReference>
<dbReference type="Ensembl" id="ENSLLTT00000021666.1">
    <property type="protein sequence ID" value="ENSLLTP00000020893.1"/>
    <property type="gene ID" value="ENSLLTG00000015622.1"/>
</dbReference>
<dbReference type="Pfam" id="PF19030">
    <property type="entry name" value="TSP1_ADAMTS"/>
    <property type="match status" value="2"/>
</dbReference>
<dbReference type="SMART" id="SM00209">
    <property type="entry name" value="TSP1"/>
    <property type="match status" value="2"/>
</dbReference>
<evidence type="ECO:0000256" key="3">
    <source>
        <dbReference type="SAM" id="MobiDB-lite"/>
    </source>
</evidence>
<proteinExistence type="predicted"/>
<sequence length="238" mass="25845">MLLGQFCRIWGSAVTRGWASTAALPCGSRGHLREEASPRSSGLTQQKTMPPPGLLGTRSGTQSKVEQLRMRQGLVWDQDGSCGDLTFHSVCFHRWWAGEWQACSATCGDSGLMKRTVLCIQSVALDEQQALPPDKCQHLTKPEATAACNREVLCLALWATGNWSKCSELCGGGEQERLVTCPGMGRCDPALRPNSTRPCNTQPCTKWRVGSWGQVSPFCDTALGLPIVWALPGQAWPA</sequence>
<name>A0A8C5SUJ0_LATLA</name>
<dbReference type="InterPro" id="IPR000884">
    <property type="entry name" value="TSP1_rpt"/>
</dbReference>
<keyword evidence="2" id="KW-0964">Secreted</keyword>